<dbReference type="GO" id="GO:0016491">
    <property type="term" value="F:oxidoreductase activity"/>
    <property type="evidence" value="ECO:0007669"/>
    <property type="project" value="UniProtKB-KW"/>
</dbReference>
<dbReference type="InterPro" id="IPR001041">
    <property type="entry name" value="2Fe-2S_ferredoxin-type"/>
</dbReference>
<dbReference type="InterPro" id="IPR051452">
    <property type="entry name" value="Diverse_Oxidoreductases"/>
</dbReference>
<proteinExistence type="predicted"/>
<keyword evidence="3" id="KW-0560">Oxidoreductase</keyword>
<dbReference type="OrthoDB" id="9179439at2"/>
<dbReference type="EMBL" id="FZOT01000016">
    <property type="protein sequence ID" value="SNT18137.1"/>
    <property type="molecule type" value="Genomic_DNA"/>
</dbReference>
<dbReference type="AlphaFoldDB" id="A0A239KIF9"/>
<dbReference type="Pfam" id="PF00111">
    <property type="entry name" value="Fer2"/>
    <property type="match status" value="1"/>
</dbReference>
<gene>
    <name evidence="7" type="ORF">SAMN06265795_11625</name>
</gene>
<dbReference type="RefSeq" id="WP_089400913.1">
    <property type="nucleotide sequence ID" value="NZ_FZOT01000016.1"/>
</dbReference>
<name>A0A239KIF9_9BURK</name>
<evidence type="ECO:0000256" key="2">
    <source>
        <dbReference type="ARBA" id="ARBA00022723"/>
    </source>
</evidence>
<evidence type="ECO:0000256" key="3">
    <source>
        <dbReference type="ARBA" id="ARBA00023002"/>
    </source>
</evidence>
<evidence type="ECO:0000256" key="1">
    <source>
        <dbReference type="ARBA" id="ARBA00022714"/>
    </source>
</evidence>
<dbReference type="SUPFAM" id="SSF47741">
    <property type="entry name" value="CO dehydrogenase ISP C-domain like"/>
    <property type="match status" value="1"/>
</dbReference>
<sequence>MRFVLQINGDPREVEAEEDVRLLDLLRDTLKLKGARFGCGSNACGACYVLIDGQAVASCDTPLWAAAGKDIVTVEGLGSETAPHPLQQAFIDQQAAQCGYCTSGMLVSAAALLRRNPHPDEQEVREALDRNLCRCGSHNRIVRAVMQAAEQGNAS</sequence>
<evidence type="ECO:0000313" key="8">
    <source>
        <dbReference type="Proteomes" id="UP000198284"/>
    </source>
</evidence>
<dbReference type="Proteomes" id="UP000198284">
    <property type="component" value="Unassembled WGS sequence"/>
</dbReference>
<keyword evidence="8" id="KW-1185">Reference proteome</keyword>
<keyword evidence="5" id="KW-0411">Iron-sulfur</keyword>
<dbReference type="GO" id="GO:0051537">
    <property type="term" value="F:2 iron, 2 sulfur cluster binding"/>
    <property type="evidence" value="ECO:0007669"/>
    <property type="project" value="UniProtKB-KW"/>
</dbReference>
<dbReference type="Pfam" id="PF01799">
    <property type="entry name" value="Fer2_2"/>
    <property type="match status" value="1"/>
</dbReference>
<dbReference type="Gene3D" id="3.10.20.30">
    <property type="match status" value="1"/>
</dbReference>
<keyword evidence="4" id="KW-0408">Iron</keyword>
<keyword evidence="2" id="KW-0479">Metal-binding</keyword>
<dbReference type="InterPro" id="IPR036010">
    <property type="entry name" value="2Fe-2S_ferredoxin-like_sf"/>
</dbReference>
<evidence type="ECO:0000313" key="7">
    <source>
        <dbReference type="EMBL" id="SNT18137.1"/>
    </source>
</evidence>
<feature type="domain" description="2Fe-2S ferredoxin-type" evidence="6">
    <location>
        <begin position="1"/>
        <end position="77"/>
    </location>
</feature>
<reference evidence="7 8" key="1">
    <citation type="submission" date="2017-06" db="EMBL/GenBank/DDBJ databases">
        <authorList>
            <person name="Kim H.J."/>
            <person name="Triplett B.A."/>
        </authorList>
    </citation>
    <scope>NUCLEOTIDE SEQUENCE [LARGE SCALE GENOMIC DNA]</scope>
    <source>
        <strain evidence="7 8">U15</strain>
    </source>
</reference>
<dbReference type="InterPro" id="IPR036884">
    <property type="entry name" value="2Fe-2S-bd_dom_sf"/>
</dbReference>
<dbReference type="SUPFAM" id="SSF54292">
    <property type="entry name" value="2Fe-2S ferredoxin-like"/>
    <property type="match status" value="1"/>
</dbReference>
<organism evidence="7 8">
    <name type="scientific">Noviherbaspirillum humi</name>
    <dbReference type="NCBI Taxonomy" id="1688639"/>
    <lineage>
        <taxon>Bacteria</taxon>
        <taxon>Pseudomonadati</taxon>
        <taxon>Pseudomonadota</taxon>
        <taxon>Betaproteobacteria</taxon>
        <taxon>Burkholderiales</taxon>
        <taxon>Oxalobacteraceae</taxon>
        <taxon>Noviherbaspirillum</taxon>
    </lineage>
</organism>
<protein>
    <submittedName>
        <fullName evidence="7">Nicotinate dehydrogenase subunit A</fullName>
    </submittedName>
</protein>
<dbReference type="PANTHER" id="PTHR44379">
    <property type="entry name" value="OXIDOREDUCTASE WITH IRON-SULFUR SUBUNIT"/>
    <property type="match status" value="1"/>
</dbReference>
<dbReference type="Gene3D" id="1.10.150.120">
    <property type="entry name" value="[2Fe-2S]-binding domain"/>
    <property type="match status" value="1"/>
</dbReference>
<dbReference type="InterPro" id="IPR012675">
    <property type="entry name" value="Beta-grasp_dom_sf"/>
</dbReference>
<accession>A0A239KIF9</accession>
<dbReference type="GO" id="GO:0046872">
    <property type="term" value="F:metal ion binding"/>
    <property type="evidence" value="ECO:0007669"/>
    <property type="project" value="UniProtKB-KW"/>
</dbReference>
<dbReference type="FunFam" id="1.10.150.120:FF:000003">
    <property type="entry name" value="Carbon monoxide dehydrogenase, small subunit"/>
    <property type="match status" value="1"/>
</dbReference>
<dbReference type="PROSITE" id="PS51085">
    <property type="entry name" value="2FE2S_FER_2"/>
    <property type="match status" value="1"/>
</dbReference>
<dbReference type="InterPro" id="IPR002888">
    <property type="entry name" value="2Fe-2S-bd"/>
</dbReference>
<evidence type="ECO:0000259" key="6">
    <source>
        <dbReference type="PROSITE" id="PS51085"/>
    </source>
</evidence>
<evidence type="ECO:0000256" key="5">
    <source>
        <dbReference type="ARBA" id="ARBA00023014"/>
    </source>
</evidence>
<dbReference type="PANTHER" id="PTHR44379:SF6">
    <property type="entry name" value="BLR6046 PROTEIN"/>
    <property type="match status" value="1"/>
</dbReference>
<evidence type="ECO:0000256" key="4">
    <source>
        <dbReference type="ARBA" id="ARBA00023004"/>
    </source>
</evidence>
<keyword evidence="1" id="KW-0001">2Fe-2S</keyword>